<keyword evidence="4" id="KW-0472">Membrane</keyword>
<evidence type="ECO:0000259" key="5">
    <source>
        <dbReference type="Pfam" id="PF06725"/>
    </source>
</evidence>
<protein>
    <recommendedName>
        <fullName evidence="9">3D domain-containing protein</fullName>
    </recommendedName>
</protein>
<accession>A0ABN6YYX3</accession>
<dbReference type="SUPFAM" id="SSF50685">
    <property type="entry name" value="Barwin-like endoglucanases"/>
    <property type="match status" value="1"/>
</dbReference>
<evidence type="ECO:0000256" key="1">
    <source>
        <dbReference type="ARBA" id="ARBA00022729"/>
    </source>
</evidence>
<name>A0ABN6YYX3_9FIRM</name>
<keyword evidence="8" id="KW-1185">Reference proteome</keyword>
<dbReference type="PROSITE" id="PS51257">
    <property type="entry name" value="PROKAR_LIPOPROTEIN"/>
    <property type="match status" value="1"/>
</dbReference>
<evidence type="ECO:0000313" key="8">
    <source>
        <dbReference type="Proteomes" id="UP001305815"/>
    </source>
</evidence>
<feature type="domain" description="3D" evidence="5">
    <location>
        <begin position="286"/>
        <end position="340"/>
    </location>
</feature>
<keyword evidence="2" id="KW-0175">Coiled coil</keyword>
<keyword evidence="4" id="KW-0812">Transmembrane</keyword>
<proteinExistence type="predicted"/>
<dbReference type="Proteomes" id="UP001305815">
    <property type="component" value="Chromosome"/>
</dbReference>
<dbReference type="RefSeq" id="WP_316266269.1">
    <property type="nucleotide sequence ID" value="NZ_AP027742.1"/>
</dbReference>
<evidence type="ECO:0000256" key="3">
    <source>
        <dbReference type="SAM" id="MobiDB-lite"/>
    </source>
</evidence>
<feature type="compositionally biased region" description="Low complexity" evidence="3">
    <location>
        <begin position="221"/>
        <end position="235"/>
    </location>
</feature>
<dbReference type="InterPro" id="IPR010611">
    <property type="entry name" value="3D_dom"/>
</dbReference>
<keyword evidence="4" id="KW-1133">Transmembrane helix</keyword>
<evidence type="ECO:0008006" key="9">
    <source>
        <dbReference type="Google" id="ProtNLM"/>
    </source>
</evidence>
<feature type="domain" description="Peptidoglycan hydrolase PcsB coiled-coil" evidence="6">
    <location>
        <begin position="85"/>
        <end position="156"/>
    </location>
</feature>
<dbReference type="InterPro" id="IPR051933">
    <property type="entry name" value="Resuscitation_pf_RpfB"/>
</dbReference>
<organism evidence="7 8">
    <name type="scientific">Claveliimonas bilis</name>
    <dbReference type="NCBI Taxonomy" id="3028070"/>
    <lineage>
        <taxon>Bacteria</taxon>
        <taxon>Bacillati</taxon>
        <taxon>Bacillota</taxon>
        <taxon>Clostridia</taxon>
        <taxon>Lachnospirales</taxon>
        <taxon>Lachnospiraceae</taxon>
        <taxon>Claveliimonas</taxon>
    </lineage>
</organism>
<gene>
    <name evidence="7" type="ORF">Lac1_07970</name>
</gene>
<keyword evidence="1" id="KW-0732">Signal</keyword>
<reference evidence="8" key="1">
    <citation type="journal article" date="2023" name="Int. J. Syst. Evol. Microbiol.">
        <title>Claveliimonas bilis gen. nov., sp. nov., deoxycholic acid-producing bacteria isolated from human faeces, and reclassification of Sellimonas monacensis Zenner et al. 2021 as Claveliimonas monacensis comb. nov.</title>
        <authorList>
            <person name="Hisatomi A."/>
            <person name="Kastawa N.W.E.P.G."/>
            <person name="Song I."/>
            <person name="Ohkuma M."/>
            <person name="Fukiya S."/>
            <person name="Sakamoto M."/>
        </authorList>
    </citation>
    <scope>NUCLEOTIDE SEQUENCE [LARGE SCALE GENOMIC DNA]</scope>
    <source>
        <strain evidence="8">12BBH14</strain>
    </source>
</reference>
<dbReference type="PANTHER" id="PTHR39160">
    <property type="entry name" value="CELL WALL-BINDING PROTEIN YOCH"/>
    <property type="match status" value="1"/>
</dbReference>
<dbReference type="Pfam" id="PF06725">
    <property type="entry name" value="3D"/>
    <property type="match status" value="1"/>
</dbReference>
<evidence type="ECO:0000256" key="2">
    <source>
        <dbReference type="SAM" id="Coils"/>
    </source>
</evidence>
<dbReference type="InterPro" id="IPR059180">
    <property type="entry name" value="3D_YorM"/>
</dbReference>
<feature type="region of interest" description="Disordered" evidence="3">
    <location>
        <begin position="220"/>
        <end position="248"/>
    </location>
</feature>
<dbReference type="CDD" id="cd14667">
    <property type="entry name" value="3D_containing_proteins"/>
    <property type="match status" value="1"/>
</dbReference>
<feature type="transmembrane region" description="Helical" evidence="4">
    <location>
        <begin position="12"/>
        <end position="31"/>
    </location>
</feature>
<sequence>MISTRLKRMLRVGLLAGCITVMGCTSILVYADPSREELEKQTDGLENELNNLNKKLNTLNGELEDISSKMEETSSAMKVTQEKMEEAQARGEEQYEAMKLRIKYMYEAGNTSFIELLCSAEDMADFLNKTDFIQNVSEYDREMLQELEDTQNEIKKEGDTLKKQQEELADMQEQVNATRTELENEISSKSSELEKYKDQLQAAKEAEALLAQQKAAEEAARQAQQNAAQDAQQGSSGSGSGGSNVSTDGKQSLGRFKITHYCSCFYCTGSWGGSHTASGTVPTAGRTIAVDPSVIPLGSQVIINGHVYTAEDTGGAIKGNKIDIFVSDHATALAYGVYYAEVYRAN</sequence>
<feature type="coiled-coil region" evidence="2">
    <location>
        <begin position="35"/>
        <end position="90"/>
    </location>
</feature>
<dbReference type="Gene3D" id="6.10.250.3150">
    <property type="match status" value="1"/>
</dbReference>
<dbReference type="EMBL" id="AP027742">
    <property type="protein sequence ID" value="BDZ76614.1"/>
    <property type="molecule type" value="Genomic_DNA"/>
</dbReference>
<evidence type="ECO:0000313" key="7">
    <source>
        <dbReference type="EMBL" id="BDZ76614.1"/>
    </source>
</evidence>
<evidence type="ECO:0000256" key="4">
    <source>
        <dbReference type="SAM" id="Phobius"/>
    </source>
</evidence>
<dbReference type="InterPro" id="IPR036908">
    <property type="entry name" value="RlpA-like_sf"/>
</dbReference>
<dbReference type="Pfam" id="PF24568">
    <property type="entry name" value="CC_PcsB"/>
    <property type="match status" value="1"/>
</dbReference>
<dbReference type="SUPFAM" id="SSF57997">
    <property type="entry name" value="Tropomyosin"/>
    <property type="match status" value="1"/>
</dbReference>
<evidence type="ECO:0000259" key="6">
    <source>
        <dbReference type="Pfam" id="PF24568"/>
    </source>
</evidence>
<dbReference type="PANTHER" id="PTHR39160:SF4">
    <property type="entry name" value="RESUSCITATION-PROMOTING FACTOR RPFB"/>
    <property type="match status" value="1"/>
</dbReference>
<dbReference type="InterPro" id="IPR057309">
    <property type="entry name" value="PcsB_CC"/>
</dbReference>